<evidence type="ECO:0000256" key="9">
    <source>
        <dbReference type="SAM" id="Coils"/>
    </source>
</evidence>
<dbReference type="PRINTS" id="PR00344">
    <property type="entry name" value="BCTRLSENSOR"/>
</dbReference>
<dbReference type="Gene3D" id="3.30.565.10">
    <property type="entry name" value="Histidine kinase-like ATPase, C-terminal domain"/>
    <property type="match status" value="1"/>
</dbReference>
<name>A0A8J6MXS2_9DELT</name>
<dbReference type="PROSITE" id="PS50113">
    <property type="entry name" value="PAC"/>
    <property type="match status" value="1"/>
</dbReference>
<dbReference type="InterPro" id="IPR004358">
    <property type="entry name" value="Sig_transdc_His_kin-like_C"/>
</dbReference>
<keyword evidence="5" id="KW-0547">Nucleotide-binding</keyword>
<feature type="coiled-coil region" evidence="9">
    <location>
        <begin position="23"/>
        <end position="50"/>
    </location>
</feature>
<dbReference type="SUPFAM" id="SSF47384">
    <property type="entry name" value="Homodimeric domain of signal transducing histidine kinase"/>
    <property type="match status" value="1"/>
</dbReference>
<dbReference type="Proteomes" id="UP000650524">
    <property type="component" value="Unassembled WGS sequence"/>
</dbReference>
<evidence type="ECO:0000313" key="12">
    <source>
        <dbReference type="EMBL" id="MBC8176575.1"/>
    </source>
</evidence>
<dbReference type="Pfam" id="PF08448">
    <property type="entry name" value="PAS_4"/>
    <property type="match status" value="1"/>
</dbReference>
<proteinExistence type="predicted"/>
<dbReference type="InterPro" id="IPR036890">
    <property type="entry name" value="HATPase_C_sf"/>
</dbReference>
<keyword evidence="7" id="KW-0067">ATP-binding</keyword>
<evidence type="ECO:0000256" key="8">
    <source>
        <dbReference type="ARBA" id="ARBA00023012"/>
    </source>
</evidence>
<dbReference type="InterPro" id="IPR000014">
    <property type="entry name" value="PAS"/>
</dbReference>
<reference evidence="12 13" key="1">
    <citation type="submission" date="2020-08" db="EMBL/GenBank/DDBJ databases">
        <title>Bridging the membrane lipid divide: bacteria of the FCB group superphylum have the potential to synthesize archaeal ether lipids.</title>
        <authorList>
            <person name="Villanueva L."/>
            <person name="Von Meijenfeldt F.A.B."/>
            <person name="Westbye A.B."/>
            <person name="Yadav S."/>
            <person name="Hopmans E.C."/>
            <person name="Dutilh B.E."/>
            <person name="Sinninghe Damste J.S."/>
        </authorList>
    </citation>
    <scope>NUCLEOTIDE SEQUENCE [LARGE SCALE GENOMIC DNA]</scope>
    <source>
        <strain evidence="12">NIOZ-UU27</strain>
    </source>
</reference>
<dbReference type="PROSITE" id="PS50109">
    <property type="entry name" value="HIS_KIN"/>
    <property type="match status" value="1"/>
</dbReference>
<dbReference type="Gene3D" id="1.10.287.130">
    <property type="match status" value="1"/>
</dbReference>
<keyword evidence="9" id="KW-0175">Coiled coil</keyword>
<feature type="domain" description="Histidine kinase" evidence="10">
    <location>
        <begin position="179"/>
        <end position="399"/>
    </location>
</feature>
<dbReference type="InterPro" id="IPR036097">
    <property type="entry name" value="HisK_dim/P_sf"/>
</dbReference>
<dbReference type="GO" id="GO:0000155">
    <property type="term" value="F:phosphorelay sensor kinase activity"/>
    <property type="evidence" value="ECO:0007669"/>
    <property type="project" value="InterPro"/>
</dbReference>
<evidence type="ECO:0000256" key="7">
    <source>
        <dbReference type="ARBA" id="ARBA00022840"/>
    </source>
</evidence>
<dbReference type="AlphaFoldDB" id="A0A8J6MXS2"/>
<comment type="caution">
    <text evidence="12">The sequence shown here is derived from an EMBL/GenBank/DDBJ whole genome shotgun (WGS) entry which is preliminary data.</text>
</comment>
<evidence type="ECO:0000256" key="3">
    <source>
        <dbReference type="ARBA" id="ARBA00022553"/>
    </source>
</evidence>
<evidence type="ECO:0000313" key="13">
    <source>
        <dbReference type="Proteomes" id="UP000650524"/>
    </source>
</evidence>
<dbReference type="InterPro" id="IPR000700">
    <property type="entry name" value="PAS-assoc_C"/>
</dbReference>
<evidence type="ECO:0000256" key="5">
    <source>
        <dbReference type="ARBA" id="ARBA00022741"/>
    </source>
</evidence>
<dbReference type="PANTHER" id="PTHR43065">
    <property type="entry name" value="SENSOR HISTIDINE KINASE"/>
    <property type="match status" value="1"/>
</dbReference>
<dbReference type="SMART" id="SM00388">
    <property type="entry name" value="HisKA"/>
    <property type="match status" value="1"/>
</dbReference>
<dbReference type="InterPro" id="IPR035965">
    <property type="entry name" value="PAS-like_dom_sf"/>
</dbReference>
<dbReference type="InterPro" id="IPR003661">
    <property type="entry name" value="HisK_dim/P_dom"/>
</dbReference>
<evidence type="ECO:0000256" key="2">
    <source>
        <dbReference type="ARBA" id="ARBA00012438"/>
    </source>
</evidence>
<protein>
    <recommendedName>
        <fullName evidence="2">histidine kinase</fullName>
        <ecNumber evidence="2">2.7.13.3</ecNumber>
    </recommendedName>
</protein>
<evidence type="ECO:0000256" key="1">
    <source>
        <dbReference type="ARBA" id="ARBA00000085"/>
    </source>
</evidence>
<dbReference type="InterPro" id="IPR005467">
    <property type="entry name" value="His_kinase_dom"/>
</dbReference>
<gene>
    <name evidence="12" type="ORF">H8E19_04145</name>
</gene>
<dbReference type="SUPFAM" id="SSF55785">
    <property type="entry name" value="PYP-like sensor domain (PAS domain)"/>
    <property type="match status" value="1"/>
</dbReference>
<evidence type="ECO:0000259" key="10">
    <source>
        <dbReference type="PROSITE" id="PS50109"/>
    </source>
</evidence>
<dbReference type="Pfam" id="PF00512">
    <property type="entry name" value="HisKA"/>
    <property type="match status" value="1"/>
</dbReference>
<feature type="domain" description="PAC" evidence="11">
    <location>
        <begin position="112"/>
        <end position="166"/>
    </location>
</feature>
<dbReference type="EMBL" id="JACNJD010000145">
    <property type="protein sequence ID" value="MBC8176575.1"/>
    <property type="molecule type" value="Genomic_DNA"/>
</dbReference>
<keyword evidence="4" id="KW-0808">Transferase</keyword>
<dbReference type="InterPro" id="IPR013656">
    <property type="entry name" value="PAS_4"/>
</dbReference>
<evidence type="ECO:0000259" key="11">
    <source>
        <dbReference type="PROSITE" id="PS50113"/>
    </source>
</evidence>
<dbReference type="PANTHER" id="PTHR43065:SF10">
    <property type="entry name" value="PEROXIDE STRESS-ACTIVATED HISTIDINE KINASE MAK3"/>
    <property type="match status" value="1"/>
</dbReference>
<dbReference type="Pfam" id="PF02518">
    <property type="entry name" value="HATPase_c"/>
    <property type="match status" value="1"/>
</dbReference>
<comment type="catalytic activity">
    <reaction evidence="1">
        <text>ATP + protein L-histidine = ADP + protein N-phospho-L-histidine.</text>
        <dbReference type="EC" id="2.7.13.3"/>
    </reaction>
</comment>
<organism evidence="12 13">
    <name type="scientific">Candidatus Desulfacyla euxinica</name>
    <dbReference type="NCBI Taxonomy" id="2841693"/>
    <lineage>
        <taxon>Bacteria</taxon>
        <taxon>Deltaproteobacteria</taxon>
        <taxon>Candidatus Desulfacyla</taxon>
    </lineage>
</organism>
<sequence>MVKEPKRLLHDFKGLGFSKIGYFKEVRSKIKELERLNIELAGRHNKLEAIFNSISDGLTILDRNLNIVYVNNVQKTMFPEISLIGKKCHSTFYRKDNICSNCPALKTLETGETLRDEVLIREGEFAGRYYEWTTSPIKNPFGKVDEIMLLMRDITDRKEYEFKRVQADRVAAIDFLAAGIAHEINNPLTSIAGFSEGLLKRLSKMDEFSDKKMLMSFRDYLKIINNEAYRCKDIARNLLEFSRSSTDDYEVINIGQIVNDATSLVRQHAKDSNIKTTIKNNLVTGFNKVLGNESQLKHMFLRLFNGAFKAMEDGGELTVVAENDGNMIQILISDTGGGFSQRFFGGTFHLSDMRKQIGDGLALDLSICYSIIHNHKGEIQFNSMESKGSTLTLRFPAILPQADRVQKA</sequence>
<dbReference type="SUPFAM" id="SSF55874">
    <property type="entry name" value="ATPase domain of HSP90 chaperone/DNA topoisomerase II/histidine kinase"/>
    <property type="match status" value="1"/>
</dbReference>
<evidence type="ECO:0000256" key="6">
    <source>
        <dbReference type="ARBA" id="ARBA00022777"/>
    </source>
</evidence>
<keyword evidence="8" id="KW-0902">Two-component regulatory system</keyword>
<dbReference type="NCBIfam" id="TIGR00229">
    <property type="entry name" value="sensory_box"/>
    <property type="match status" value="1"/>
</dbReference>
<evidence type="ECO:0000256" key="4">
    <source>
        <dbReference type="ARBA" id="ARBA00022679"/>
    </source>
</evidence>
<accession>A0A8J6MXS2</accession>
<dbReference type="InterPro" id="IPR003594">
    <property type="entry name" value="HATPase_dom"/>
</dbReference>
<dbReference type="Gene3D" id="3.30.450.20">
    <property type="entry name" value="PAS domain"/>
    <property type="match status" value="1"/>
</dbReference>
<dbReference type="SMART" id="SM00387">
    <property type="entry name" value="HATPase_c"/>
    <property type="match status" value="1"/>
</dbReference>
<keyword evidence="3" id="KW-0597">Phosphoprotein</keyword>
<dbReference type="EC" id="2.7.13.3" evidence="2"/>
<keyword evidence="6" id="KW-0418">Kinase</keyword>
<dbReference type="CDD" id="cd00082">
    <property type="entry name" value="HisKA"/>
    <property type="match status" value="1"/>
</dbReference>
<dbReference type="GO" id="GO:0005524">
    <property type="term" value="F:ATP binding"/>
    <property type="evidence" value="ECO:0007669"/>
    <property type="project" value="UniProtKB-KW"/>
</dbReference>